<gene>
    <name evidence="8" type="ORF">LEL_01207</name>
</gene>
<evidence type="ECO:0000256" key="5">
    <source>
        <dbReference type="SAM" id="MobiDB-lite"/>
    </source>
</evidence>
<evidence type="ECO:0000256" key="1">
    <source>
        <dbReference type="ARBA" id="ARBA00004141"/>
    </source>
</evidence>
<comment type="caution">
    <text evidence="8">The sequence shown here is derived from an EMBL/GenBank/DDBJ whole genome shotgun (WGS) entry which is preliminary data.</text>
</comment>
<dbReference type="PANTHER" id="PTHR37451">
    <property type="entry name" value="MARVEL DOMAIN"/>
    <property type="match status" value="1"/>
</dbReference>
<evidence type="ECO:0000313" key="9">
    <source>
        <dbReference type="Proteomes" id="UP000076881"/>
    </source>
</evidence>
<evidence type="ECO:0000256" key="4">
    <source>
        <dbReference type="ARBA" id="ARBA00023136"/>
    </source>
</evidence>
<organism evidence="8 9">
    <name type="scientific">Akanthomyces lecanii RCEF 1005</name>
    <dbReference type="NCBI Taxonomy" id="1081108"/>
    <lineage>
        <taxon>Eukaryota</taxon>
        <taxon>Fungi</taxon>
        <taxon>Dikarya</taxon>
        <taxon>Ascomycota</taxon>
        <taxon>Pezizomycotina</taxon>
        <taxon>Sordariomycetes</taxon>
        <taxon>Hypocreomycetidae</taxon>
        <taxon>Hypocreales</taxon>
        <taxon>Cordycipitaceae</taxon>
        <taxon>Akanthomyces</taxon>
        <taxon>Cordyceps confragosa</taxon>
    </lineage>
</organism>
<feature type="transmembrane region" description="Helical" evidence="6">
    <location>
        <begin position="49"/>
        <end position="71"/>
    </location>
</feature>
<dbReference type="GO" id="GO:0016020">
    <property type="term" value="C:membrane"/>
    <property type="evidence" value="ECO:0007669"/>
    <property type="project" value="UniProtKB-SubCell"/>
</dbReference>
<feature type="region of interest" description="Disordered" evidence="5">
    <location>
        <begin position="221"/>
        <end position="256"/>
    </location>
</feature>
<dbReference type="STRING" id="1081108.A0A162KFC2"/>
<dbReference type="Pfam" id="PF01284">
    <property type="entry name" value="MARVEL"/>
    <property type="match status" value="1"/>
</dbReference>
<sequence>MGSAVRAPGKEHMPNYPKGWITIRILQLIVAVVILGLCSYLVTTNVIGAGFYVQIFTSVCTIITSIWLIAAHSCAPRAFNYWAVLVLDIYQYLLWLGGFAACAILAAGLFGGRDLSDNDFGFRYLHRRYYYDWYDDDYTTTTAAIGAAAAGLGAIEFLFFFICLVVDSVVIHRHRRAGLHSRPVRHIAGGSVMMMPPQQSTTYQAVPQTGTGVPFAQQETAYNPQGGMYGTPPPPQQGVYASPGYAHQQQQQQPQTSYFAPAPVMPQHTGTSYHKTVSPAPAQQAVAYPPPQQQPPHHMHYTG</sequence>
<feature type="domain" description="MARVEL" evidence="7">
    <location>
        <begin position="23"/>
        <end position="164"/>
    </location>
</feature>
<dbReference type="InterPro" id="IPR008253">
    <property type="entry name" value="Marvel"/>
</dbReference>
<dbReference type="PANTHER" id="PTHR37451:SF4">
    <property type="entry name" value="MARVEL DOMAIN-CONTAINING PROTEIN"/>
    <property type="match status" value="1"/>
</dbReference>
<keyword evidence="9" id="KW-1185">Reference proteome</keyword>
<feature type="transmembrane region" description="Helical" evidence="6">
    <location>
        <begin position="92"/>
        <end position="112"/>
    </location>
</feature>
<name>A0A162KFC2_CORDF</name>
<protein>
    <recommendedName>
        <fullName evidence="7">MARVEL domain-containing protein</fullName>
    </recommendedName>
</protein>
<keyword evidence="4 6" id="KW-0472">Membrane</keyword>
<keyword evidence="2 6" id="KW-0812">Transmembrane</keyword>
<reference evidence="8 9" key="1">
    <citation type="journal article" date="2016" name="Genome Biol. Evol.">
        <title>Divergent and convergent evolution of fungal pathogenicity.</title>
        <authorList>
            <person name="Shang Y."/>
            <person name="Xiao G."/>
            <person name="Zheng P."/>
            <person name="Cen K."/>
            <person name="Zhan S."/>
            <person name="Wang C."/>
        </authorList>
    </citation>
    <scope>NUCLEOTIDE SEQUENCE [LARGE SCALE GENOMIC DNA]</scope>
    <source>
        <strain evidence="8 9">RCEF 1005</strain>
    </source>
</reference>
<evidence type="ECO:0000256" key="2">
    <source>
        <dbReference type="ARBA" id="ARBA00022692"/>
    </source>
</evidence>
<dbReference type="OrthoDB" id="5325022at2759"/>
<feature type="transmembrane region" description="Helical" evidence="6">
    <location>
        <begin position="21"/>
        <end position="43"/>
    </location>
</feature>
<comment type="subcellular location">
    <subcellularLocation>
        <location evidence="1">Membrane</location>
        <topology evidence="1">Multi-pass membrane protein</topology>
    </subcellularLocation>
</comment>
<evidence type="ECO:0000313" key="8">
    <source>
        <dbReference type="EMBL" id="OAA81662.1"/>
    </source>
</evidence>
<proteinExistence type="predicted"/>
<evidence type="ECO:0000256" key="3">
    <source>
        <dbReference type="ARBA" id="ARBA00022989"/>
    </source>
</evidence>
<feature type="transmembrane region" description="Helical" evidence="6">
    <location>
        <begin position="143"/>
        <end position="166"/>
    </location>
</feature>
<dbReference type="Proteomes" id="UP000076881">
    <property type="component" value="Unassembled WGS sequence"/>
</dbReference>
<accession>A0A162KFC2</accession>
<keyword evidence="3 6" id="KW-1133">Transmembrane helix</keyword>
<dbReference type="EMBL" id="AZHF01000001">
    <property type="protein sequence ID" value="OAA81662.1"/>
    <property type="molecule type" value="Genomic_DNA"/>
</dbReference>
<evidence type="ECO:0000256" key="6">
    <source>
        <dbReference type="SAM" id="Phobius"/>
    </source>
</evidence>
<dbReference type="AlphaFoldDB" id="A0A162KFC2"/>
<evidence type="ECO:0000259" key="7">
    <source>
        <dbReference type="Pfam" id="PF01284"/>
    </source>
</evidence>